<protein>
    <submittedName>
        <fullName evidence="1">Uncharacterized protein</fullName>
    </submittedName>
</protein>
<sequence length="484" mass="54946">MNERGSHKHSPVKTVPLELVQAVLRSAINGRSVGLEEAIRTLDCDAHHADLILRQMAEAGYLEPADIFDNLFYWQLTPNGTRLALEPKRKRIGRDKVQTIISELLARAKVINGDSDRLQRITLKLFGSALEERDDYGDVDVSIAYLRRQLSDIERERIENALKARQSNSDRQTFQGRLMGAERQDTREIMAFLKKGLPHLSLMNDDPMDLGTPYRWLVDHDVKTDRPVDVSDDIVRPNGPSILDQHPRKPLPPITLLEARHRAISANTKVAIDDMHIGLEDAAALEEQMWSPKVTREGDFVANDIRSEKRVKFAGFQHLCPIWKKDLGGVAMLKEALDWCDEHKVWIRDLFPRVSIQRSDRTHIIRLGWGHDLIYFNVGGKSTTGSLLPINRTRVSKIDLAGAYAVGRALSKMYDESRCAKMPWFSADILLPLVEVDRLPDFPGLHKVGSFKEGAFQGLREVTFFRARITRPTPNEPVSIEKHA</sequence>
<organism evidence="1 2">
    <name type="scientific">Celeribacter baekdonensis</name>
    <dbReference type="NCBI Taxonomy" id="875171"/>
    <lineage>
        <taxon>Bacteria</taxon>
        <taxon>Pseudomonadati</taxon>
        <taxon>Pseudomonadota</taxon>
        <taxon>Alphaproteobacteria</taxon>
        <taxon>Rhodobacterales</taxon>
        <taxon>Roseobacteraceae</taxon>
        <taxon>Celeribacter</taxon>
    </lineage>
</organism>
<name>A0A1G7TJI3_9RHOB</name>
<gene>
    <name evidence="1" type="ORF">SAMN04488117_11770</name>
</gene>
<proteinExistence type="predicted"/>
<dbReference type="AlphaFoldDB" id="A0A1G7TJI3"/>
<evidence type="ECO:0000313" key="1">
    <source>
        <dbReference type="EMBL" id="SDG34809.1"/>
    </source>
</evidence>
<dbReference type="EMBL" id="FNBL01000017">
    <property type="protein sequence ID" value="SDG34809.1"/>
    <property type="molecule type" value="Genomic_DNA"/>
</dbReference>
<evidence type="ECO:0000313" key="2">
    <source>
        <dbReference type="Proteomes" id="UP000182284"/>
    </source>
</evidence>
<accession>A0A1G7TJI3</accession>
<reference evidence="1 2" key="1">
    <citation type="submission" date="2016-10" db="EMBL/GenBank/DDBJ databases">
        <authorList>
            <person name="de Groot N.N."/>
        </authorList>
    </citation>
    <scope>NUCLEOTIDE SEQUENCE [LARGE SCALE GENOMIC DNA]</scope>
    <source>
        <strain evidence="1 2">DSM 27375</strain>
    </source>
</reference>
<dbReference type="Proteomes" id="UP000182284">
    <property type="component" value="Unassembled WGS sequence"/>
</dbReference>